<feature type="region of interest" description="Disordered" evidence="1">
    <location>
        <begin position="1"/>
        <end position="51"/>
    </location>
</feature>
<feature type="compositionally biased region" description="Basic and acidic residues" evidence="1">
    <location>
        <begin position="13"/>
        <end position="41"/>
    </location>
</feature>
<dbReference type="STRING" id="381306.AN478_07455"/>
<dbReference type="RefSeq" id="WP_176758739.1">
    <property type="nucleotide sequence ID" value="NZ_FMUN01000003.1"/>
</dbReference>
<sequence length="108" mass="11699">MVRQPPGPVSTAEAKERLRAGRSYGDRLRALRAGREPRSEPEGPPSLEEAKDRVRWTADRLNPPAWVGRHPYGSLAAALAGGMAAGGAPAPVRRLVVRGLLELALRRF</sequence>
<organism evidence="2 3">
    <name type="scientific">Thiohalorhabdus denitrificans</name>
    <dbReference type="NCBI Taxonomy" id="381306"/>
    <lineage>
        <taxon>Bacteria</taxon>
        <taxon>Pseudomonadati</taxon>
        <taxon>Pseudomonadota</taxon>
        <taxon>Gammaproteobacteria</taxon>
        <taxon>Thiohalorhabdales</taxon>
        <taxon>Thiohalorhabdaceae</taxon>
        <taxon>Thiohalorhabdus</taxon>
    </lineage>
</organism>
<protein>
    <submittedName>
        <fullName evidence="2">Uncharacterized protein</fullName>
    </submittedName>
</protein>
<dbReference type="EMBL" id="FMUN01000003">
    <property type="protein sequence ID" value="SCY11932.1"/>
    <property type="molecule type" value="Genomic_DNA"/>
</dbReference>
<keyword evidence="3" id="KW-1185">Reference proteome</keyword>
<gene>
    <name evidence="2" type="ORF">SAMN05661077_1257</name>
</gene>
<dbReference type="Proteomes" id="UP000183104">
    <property type="component" value="Unassembled WGS sequence"/>
</dbReference>
<dbReference type="AlphaFoldDB" id="A0A1G5DB38"/>
<accession>A0A1G5DB38</accession>
<proteinExistence type="predicted"/>
<reference evidence="3" key="1">
    <citation type="submission" date="2016-10" db="EMBL/GenBank/DDBJ databases">
        <authorList>
            <person name="Varghese N."/>
        </authorList>
    </citation>
    <scope>NUCLEOTIDE SEQUENCE [LARGE SCALE GENOMIC DNA]</scope>
    <source>
        <strain evidence="3">HL 19</strain>
    </source>
</reference>
<name>A0A1G5DB38_9GAMM</name>
<evidence type="ECO:0000256" key="1">
    <source>
        <dbReference type="SAM" id="MobiDB-lite"/>
    </source>
</evidence>
<evidence type="ECO:0000313" key="3">
    <source>
        <dbReference type="Proteomes" id="UP000183104"/>
    </source>
</evidence>
<evidence type="ECO:0000313" key="2">
    <source>
        <dbReference type="EMBL" id="SCY11932.1"/>
    </source>
</evidence>